<protein>
    <submittedName>
        <fullName evidence="1">Uncharacterized protein</fullName>
    </submittedName>
</protein>
<evidence type="ECO:0000313" key="1">
    <source>
        <dbReference type="EMBL" id="MFC7184318.1"/>
    </source>
</evidence>
<reference evidence="2" key="1">
    <citation type="journal article" date="2019" name="Int. J. Syst. Evol. Microbiol.">
        <title>The Global Catalogue of Microorganisms (GCM) 10K type strain sequencing project: providing services to taxonomists for standard genome sequencing and annotation.</title>
        <authorList>
            <consortium name="The Broad Institute Genomics Platform"/>
            <consortium name="The Broad Institute Genome Sequencing Center for Infectious Disease"/>
            <person name="Wu L."/>
            <person name="Ma J."/>
        </authorList>
    </citation>
    <scope>NUCLEOTIDE SEQUENCE [LARGE SCALE GENOMIC DNA]</scope>
    <source>
        <strain evidence="2">CGMCC 1.12859</strain>
    </source>
</reference>
<dbReference type="RefSeq" id="WP_345704007.1">
    <property type="nucleotide sequence ID" value="NZ_BAABKV010000001.1"/>
</dbReference>
<keyword evidence="2" id="KW-1185">Reference proteome</keyword>
<proteinExistence type="predicted"/>
<comment type="caution">
    <text evidence="1">The sequence shown here is derived from an EMBL/GenBank/DDBJ whole genome shotgun (WGS) entry which is preliminary data.</text>
</comment>
<accession>A0ABW2G737</accession>
<dbReference type="Proteomes" id="UP001596435">
    <property type="component" value="Unassembled WGS sequence"/>
</dbReference>
<evidence type="ECO:0000313" key="2">
    <source>
        <dbReference type="Proteomes" id="UP001596435"/>
    </source>
</evidence>
<name>A0ABW2G737_9ACTN</name>
<sequence>MQHQVLLISLEPDRVTRLVKSERPAGVVHAGAACLAQMLDGFVRMRSRLAPERRAAGRREVIGLARSKYNRAGQLIECSVDSLTVFDNDLGAWRLSHADLTVTRPASAESIVCASSCPDMSSMRFAVLTDPARRSTKLEQFADHLRETALPWFSSSEDPQNGPGPLASRTAVGCPLRPIPWQGPRQPSLPAWSLRRPAMALPAGL</sequence>
<organism evidence="1 2">
    <name type="scientific">Kitasatospora paranensis</name>
    <dbReference type="NCBI Taxonomy" id="258053"/>
    <lineage>
        <taxon>Bacteria</taxon>
        <taxon>Bacillati</taxon>
        <taxon>Actinomycetota</taxon>
        <taxon>Actinomycetes</taxon>
        <taxon>Kitasatosporales</taxon>
        <taxon>Streptomycetaceae</taxon>
        <taxon>Kitasatospora</taxon>
    </lineage>
</organism>
<gene>
    <name evidence="1" type="ORF">ACFQMG_32675</name>
</gene>
<dbReference type="EMBL" id="JBHTAJ010000097">
    <property type="protein sequence ID" value="MFC7184318.1"/>
    <property type="molecule type" value="Genomic_DNA"/>
</dbReference>